<dbReference type="SUPFAM" id="SSF54897">
    <property type="entry name" value="Protease propeptides/inhibitors"/>
    <property type="match status" value="1"/>
</dbReference>
<dbReference type="GeneID" id="54415299"/>
<reference evidence="2 4" key="1">
    <citation type="submission" date="2020-01" db="EMBL/GenBank/DDBJ databases">
        <authorList>
            <consortium name="DOE Joint Genome Institute"/>
            <person name="Haridas S."/>
            <person name="Albert R."/>
            <person name="Binder M."/>
            <person name="Bloem J."/>
            <person name="Labutti K."/>
            <person name="Salamov A."/>
            <person name="Andreopoulos B."/>
            <person name="Baker S.E."/>
            <person name="Barry K."/>
            <person name="Bills G."/>
            <person name="Bluhm B.H."/>
            <person name="Cannon C."/>
            <person name="Castanera R."/>
            <person name="Culley D.E."/>
            <person name="Daum C."/>
            <person name="Ezra D."/>
            <person name="Gonzalez J.B."/>
            <person name="Henrissat B."/>
            <person name="Kuo A."/>
            <person name="Liang C."/>
            <person name="Lipzen A."/>
            <person name="Lutzoni F."/>
            <person name="Magnuson J."/>
            <person name="Mondo S."/>
            <person name="Nolan M."/>
            <person name="Ohm R."/>
            <person name="Pangilinan J."/>
            <person name="Park H.-J."/>
            <person name="Ramirez L."/>
            <person name="Alfaro M."/>
            <person name="Sun H."/>
            <person name="Tritt A."/>
            <person name="Yoshinaga Y."/>
            <person name="Zwiers L.-H."/>
            <person name="Turgeon B.G."/>
            <person name="Goodwin S.B."/>
            <person name="Spatafora J.W."/>
            <person name="Crous P.W."/>
            <person name="Grigoriev I.V."/>
        </authorList>
    </citation>
    <scope>NUCLEOTIDE SEQUENCE</scope>
    <source>
        <strain evidence="2 4">CBS 781.70</strain>
    </source>
</reference>
<evidence type="ECO:0000313" key="2">
    <source>
        <dbReference type="EMBL" id="KAF1808161.1"/>
    </source>
</evidence>
<evidence type="ECO:0008006" key="5">
    <source>
        <dbReference type="Google" id="ProtNLM"/>
    </source>
</evidence>
<dbReference type="InterPro" id="IPR052471">
    <property type="entry name" value="PBI_I9"/>
</dbReference>
<accession>A0A6G1FR54</accession>
<protein>
    <recommendedName>
        <fullName evidence="5">Inhibitor I9 domain-containing protein</fullName>
    </recommendedName>
</protein>
<reference evidence="4" key="3">
    <citation type="submission" date="2025-04" db="UniProtKB">
        <authorList>
            <consortium name="RefSeq"/>
        </authorList>
    </citation>
    <scope>IDENTIFICATION</scope>
    <source>
        <strain evidence="4">CBS 781.70</strain>
    </source>
</reference>
<evidence type="ECO:0000313" key="4">
    <source>
        <dbReference type="RefSeq" id="XP_033529792.1"/>
    </source>
</evidence>
<dbReference type="PANTHER" id="PTHR28288:SF2">
    <property type="entry name" value="PROTEASE B INHIBITOR 2"/>
    <property type="match status" value="1"/>
</dbReference>
<keyword evidence="3" id="KW-1185">Reference proteome</keyword>
<evidence type="ECO:0000313" key="3">
    <source>
        <dbReference type="Proteomes" id="UP000504638"/>
    </source>
</evidence>
<evidence type="ECO:0000256" key="1">
    <source>
        <dbReference type="ARBA" id="ARBA00038069"/>
    </source>
</evidence>
<dbReference type="AlphaFoldDB" id="A0A6G1FR54"/>
<reference evidence="4" key="2">
    <citation type="submission" date="2020-04" db="EMBL/GenBank/DDBJ databases">
        <authorList>
            <consortium name="NCBI Genome Project"/>
        </authorList>
    </citation>
    <scope>NUCLEOTIDE SEQUENCE</scope>
    <source>
        <strain evidence="4">CBS 781.70</strain>
    </source>
</reference>
<dbReference type="RefSeq" id="XP_033529792.1">
    <property type="nucleotide sequence ID" value="XM_033674729.1"/>
</dbReference>
<gene>
    <name evidence="2 4" type="ORF">P152DRAFT_254407</name>
</gene>
<name>A0A6G1FR54_9PEZI</name>
<dbReference type="GO" id="GO:0042144">
    <property type="term" value="P:vacuole fusion, non-autophagic"/>
    <property type="evidence" value="ECO:0007669"/>
    <property type="project" value="TreeGrafter"/>
</dbReference>
<dbReference type="PANTHER" id="PTHR28288">
    <property type="entry name" value="PROTEASE B INHIBITOR 2"/>
    <property type="match status" value="1"/>
</dbReference>
<sequence>MSTVIITLKSGVDANELEKVKNDIRDQGGEITHESKLIKSIHAKFPTDKVHTLATNENWTVEADQEVRTQ</sequence>
<dbReference type="Gene3D" id="3.30.70.80">
    <property type="entry name" value="Peptidase S8 propeptide/proteinase inhibitor I9"/>
    <property type="match status" value="1"/>
</dbReference>
<dbReference type="Proteomes" id="UP000504638">
    <property type="component" value="Unplaced"/>
</dbReference>
<proteinExistence type="inferred from homology"/>
<dbReference type="EMBL" id="ML975189">
    <property type="protein sequence ID" value="KAF1808161.1"/>
    <property type="molecule type" value="Genomic_DNA"/>
</dbReference>
<dbReference type="InterPro" id="IPR037045">
    <property type="entry name" value="S8pro/Inhibitor_I9_sf"/>
</dbReference>
<organism evidence="2">
    <name type="scientific">Eremomyces bilateralis CBS 781.70</name>
    <dbReference type="NCBI Taxonomy" id="1392243"/>
    <lineage>
        <taxon>Eukaryota</taxon>
        <taxon>Fungi</taxon>
        <taxon>Dikarya</taxon>
        <taxon>Ascomycota</taxon>
        <taxon>Pezizomycotina</taxon>
        <taxon>Dothideomycetes</taxon>
        <taxon>Dothideomycetes incertae sedis</taxon>
        <taxon>Eremomycetales</taxon>
        <taxon>Eremomycetaceae</taxon>
        <taxon>Eremomyces</taxon>
    </lineage>
</organism>
<dbReference type="OrthoDB" id="5518345at2759"/>
<comment type="similarity">
    <text evidence="1">Belongs to the protease inhibitor I9 family.</text>
</comment>
<dbReference type="GO" id="GO:0004866">
    <property type="term" value="F:endopeptidase inhibitor activity"/>
    <property type="evidence" value="ECO:0007669"/>
    <property type="project" value="TreeGrafter"/>
</dbReference>